<dbReference type="PANTHER" id="PTHR43519">
    <property type="entry name" value="ATP-DEPENDENT RNA HELICASE HRPB"/>
    <property type="match status" value="1"/>
</dbReference>
<keyword evidence="2" id="KW-0378">Hydrolase</keyword>
<name>Q12JD5_SHEDO</name>
<dbReference type="SMART" id="SM00490">
    <property type="entry name" value="HELICc"/>
    <property type="match status" value="1"/>
</dbReference>
<dbReference type="SUPFAM" id="SSF52540">
    <property type="entry name" value="P-loop containing nucleoside triphosphate hydrolases"/>
    <property type="match status" value="1"/>
</dbReference>
<feature type="domain" description="Helicase ATP-binding" evidence="5">
    <location>
        <begin position="14"/>
        <end position="177"/>
    </location>
</feature>
<dbReference type="PANTHER" id="PTHR43519:SF1">
    <property type="entry name" value="ATP-DEPENDENT RNA HELICASE HRPB"/>
    <property type="match status" value="1"/>
</dbReference>
<keyword evidence="1" id="KW-0547">Nucleotide-binding</keyword>
<dbReference type="Pfam" id="PF08482">
    <property type="entry name" value="HrpB_C"/>
    <property type="match status" value="1"/>
</dbReference>
<dbReference type="EMBL" id="CP000302">
    <property type="protein sequence ID" value="ABE56441.1"/>
    <property type="molecule type" value="Genomic_DNA"/>
</dbReference>
<dbReference type="PROSITE" id="PS51194">
    <property type="entry name" value="HELICASE_CTER"/>
    <property type="match status" value="1"/>
</dbReference>
<dbReference type="STRING" id="318161.Sden_3165"/>
<feature type="domain" description="Helicase C-terminal" evidence="6">
    <location>
        <begin position="213"/>
        <end position="380"/>
    </location>
</feature>
<evidence type="ECO:0000256" key="4">
    <source>
        <dbReference type="ARBA" id="ARBA00022840"/>
    </source>
</evidence>
<dbReference type="FunFam" id="3.40.50.300:FF:002125">
    <property type="entry name" value="ATP-dependent helicase HrpB"/>
    <property type="match status" value="1"/>
</dbReference>
<dbReference type="GO" id="GO:0004386">
    <property type="term" value="F:helicase activity"/>
    <property type="evidence" value="ECO:0007669"/>
    <property type="project" value="UniProtKB-KW"/>
</dbReference>
<dbReference type="InterPro" id="IPR011545">
    <property type="entry name" value="DEAD/DEAH_box_helicase_dom"/>
</dbReference>
<dbReference type="Gene3D" id="1.20.120.1080">
    <property type="match status" value="1"/>
</dbReference>
<dbReference type="GO" id="GO:0005524">
    <property type="term" value="F:ATP binding"/>
    <property type="evidence" value="ECO:0007669"/>
    <property type="project" value="UniProtKB-KW"/>
</dbReference>
<dbReference type="InterPro" id="IPR027417">
    <property type="entry name" value="P-loop_NTPase"/>
</dbReference>
<organism evidence="7 8">
    <name type="scientific">Shewanella denitrificans (strain OS217 / ATCC BAA-1090 / DSM 15013)</name>
    <dbReference type="NCBI Taxonomy" id="318161"/>
    <lineage>
        <taxon>Bacteria</taxon>
        <taxon>Pseudomonadati</taxon>
        <taxon>Pseudomonadota</taxon>
        <taxon>Gammaproteobacteria</taxon>
        <taxon>Alteromonadales</taxon>
        <taxon>Shewanellaceae</taxon>
        <taxon>Shewanella</taxon>
    </lineage>
</organism>
<dbReference type="SMART" id="SM00487">
    <property type="entry name" value="DEXDc"/>
    <property type="match status" value="1"/>
</dbReference>
<dbReference type="InterPro" id="IPR014001">
    <property type="entry name" value="Helicase_ATP-bd"/>
</dbReference>
<dbReference type="InterPro" id="IPR007502">
    <property type="entry name" value="Helicase-assoc_dom"/>
</dbReference>
<dbReference type="NCBIfam" id="TIGR01970">
    <property type="entry name" value="DEAH_box_HrpB"/>
    <property type="match status" value="1"/>
</dbReference>
<dbReference type="RefSeq" id="WP_011497586.1">
    <property type="nucleotide sequence ID" value="NC_007954.1"/>
</dbReference>
<dbReference type="InterPro" id="IPR049614">
    <property type="entry name" value="HrpB_DEXH"/>
</dbReference>
<accession>Q12JD5</accession>
<dbReference type="AlphaFoldDB" id="Q12JD5"/>
<protein>
    <submittedName>
        <fullName evidence="7">ATP-dependent helicase HrpB</fullName>
    </submittedName>
</protein>
<sequence>MSSLPIADLFAALRQKLTSHKQIIIEAPTGAGKSTALPLEMLGWPEITGRILMLEPRRVATRSVAQFIAKQLNQAVGETVGYRVRGESKVSRHTRLEIVTEGILTRMIQDDPELTGIDIIIFDEIHERHLTTDLGLALALEVQQSLRDDLRLIAMSATLTGLPLEGLMPEAAKLISLGRSFKVDIEYRPVPSQQQWLDYMGRVIVELLTNPIDHKQANSEVFQGGLLAFLPGKGEIQRLASVLSQRLDPLMFQVCPLYGELSPAEQDKAISPAKAGVRKVVLATNVAESSLTISDITLVVDSGYKRGASFNPRTGVTRLGLKRISQASAVQRSGRAGRVAQGFGIRLWSQEEQGRLLAADEAEIATAELVSMALECAAWGVSDCEKLPLLSAPPAVHEQLSWQLLQRLELVDEGKKITALGQAAHALGCHPRLGHMLLKAKAISATQSIDSASDFSNLACLLAAIIEARGLPRKGADISGYLALATQGSMGQQARNWQRKLALSGSLERAASQANNSDISLLLALAFPDRIAKARGKEGFLLSNGTGVTLDAADPLSLSPWLVVADFQENEGRSAGRVYLAAELDMSLFDDELAYLVSKESHCGWDEIKGRFFGENRYRLGHIIVKTQTGQVLDAEGRTAALIALLREKGLSLVNFDEAVIQLQNRVQLARIFAPEYDWPSMDEAALLAELEHWLGPYLSEVNNLTKLSKLNLLPLLSSRLSWELNQKLEILAPTHWPMATGTRAPISYHYQQDGTQNQAQARLSVRLQEAYGLSQSPVLFNGKLTVTMALLSPAQRPLALTSDLASFWNGPYVDVKKEMRGRYPKHLWPDDPINTVPTKFTKKKTPGLN</sequence>
<dbReference type="OrthoDB" id="9805617at2"/>
<reference evidence="7 8" key="1">
    <citation type="submission" date="2006-03" db="EMBL/GenBank/DDBJ databases">
        <title>Complete sequence of Shewanella denitrificans OS217.</title>
        <authorList>
            <consortium name="US DOE Joint Genome Institute"/>
            <person name="Copeland A."/>
            <person name="Lucas S."/>
            <person name="Lapidus A."/>
            <person name="Barry K."/>
            <person name="Detter J.C."/>
            <person name="Glavina del Rio T."/>
            <person name="Hammon N."/>
            <person name="Israni S."/>
            <person name="Dalin E."/>
            <person name="Tice H."/>
            <person name="Pitluck S."/>
            <person name="Brettin T."/>
            <person name="Bruce D."/>
            <person name="Han C."/>
            <person name="Tapia R."/>
            <person name="Gilna P."/>
            <person name="Kiss H."/>
            <person name="Schmutz J."/>
            <person name="Larimer F."/>
            <person name="Land M."/>
            <person name="Hauser L."/>
            <person name="Kyrpides N."/>
            <person name="Lykidis A."/>
            <person name="Richardson P."/>
        </authorList>
    </citation>
    <scope>NUCLEOTIDE SEQUENCE [LARGE SCALE GENOMIC DNA]</scope>
    <source>
        <strain evidence="8">OS217 / ATCC BAA-1090 / DSM 15013</strain>
    </source>
</reference>
<dbReference type="eggNOG" id="COG1643">
    <property type="taxonomic scope" value="Bacteria"/>
</dbReference>
<evidence type="ECO:0000259" key="5">
    <source>
        <dbReference type="PROSITE" id="PS51192"/>
    </source>
</evidence>
<proteinExistence type="predicted"/>
<dbReference type="PROSITE" id="PS51192">
    <property type="entry name" value="HELICASE_ATP_BIND_1"/>
    <property type="match status" value="1"/>
</dbReference>
<dbReference type="InterPro" id="IPR010225">
    <property type="entry name" value="HrpB"/>
</dbReference>
<dbReference type="InterPro" id="IPR001650">
    <property type="entry name" value="Helicase_C-like"/>
</dbReference>
<evidence type="ECO:0000256" key="1">
    <source>
        <dbReference type="ARBA" id="ARBA00022741"/>
    </source>
</evidence>
<dbReference type="HOGENOM" id="CLU_001832_5_6_6"/>
<evidence type="ECO:0000313" key="8">
    <source>
        <dbReference type="Proteomes" id="UP000001982"/>
    </source>
</evidence>
<dbReference type="CDD" id="cd18791">
    <property type="entry name" value="SF2_C_RHA"/>
    <property type="match status" value="1"/>
</dbReference>
<keyword evidence="3 7" id="KW-0347">Helicase</keyword>
<keyword evidence="4" id="KW-0067">ATP-binding</keyword>
<dbReference type="PIRSF" id="PIRSF005496">
    <property type="entry name" value="ATP_hel_hrpB"/>
    <property type="match status" value="1"/>
</dbReference>
<evidence type="ECO:0000259" key="6">
    <source>
        <dbReference type="PROSITE" id="PS51194"/>
    </source>
</evidence>
<dbReference type="InterPro" id="IPR013689">
    <property type="entry name" value="RNA_helicase_ATP-dep_HrpB_C"/>
</dbReference>
<dbReference type="Pfam" id="PF00270">
    <property type="entry name" value="DEAD"/>
    <property type="match status" value="1"/>
</dbReference>
<gene>
    <name evidence="7" type="ordered locus">Sden_3165</name>
</gene>
<dbReference type="CDD" id="cd17990">
    <property type="entry name" value="DEXHc_HrpB"/>
    <property type="match status" value="1"/>
</dbReference>
<evidence type="ECO:0000256" key="2">
    <source>
        <dbReference type="ARBA" id="ARBA00022801"/>
    </source>
</evidence>
<dbReference type="Pfam" id="PF00271">
    <property type="entry name" value="Helicase_C"/>
    <property type="match status" value="1"/>
</dbReference>
<dbReference type="SMART" id="SM00847">
    <property type="entry name" value="HA2"/>
    <property type="match status" value="1"/>
</dbReference>
<dbReference type="KEGG" id="sdn:Sden_3165"/>
<evidence type="ECO:0000256" key="3">
    <source>
        <dbReference type="ARBA" id="ARBA00022806"/>
    </source>
</evidence>
<evidence type="ECO:0000313" key="7">
    <source>
        <dbReference type="EMBL" id="ABE56441.1"/>
    </source>
</evidence>
<dbReference type="GO" id="GO:0003676">
    <property type="term" value="F:nucleic acid binding"/>
    <property type="evidence" value="ECO:0007669"/>
    <property type="project" value="InterPro"/>
</dbReference>
<dbReference type="GO" id="GO:0016787">
    <property type="term" value="F:hydrolase activity"/>
    <property type="evidence" value="ECO:0007669"/>
    <property type="project" value="UniProtKB-KW"/>
</dbReference>
<keyword evidence="8" id="KW-1185">Reference proteome</keyword>
<dbReference type="Proteomes" id="UP000001982">
    <property type="component" value="Chromosome"/>
</dbReference>
<dbReference type="Gene3D" id="3.40.50.300">
    <property type="entry name" value="P-loop containing nucleotide triphosphate hydrolases"/>
    <property type="match status" value="2"/>
</dbReference>